<keyword evidence="2" id="KW-0808">Transferase</keyword>
<dbReference type="InterPro" id="IPR007788">
    <property type="entry name" value="QCT"/>
</dbReference>
<dbReference type="GO" id="GO:0016603">
    <property type="term" value="F:glutaminyl-peptide cyclotransferase activity"/>
    <property type="evidence" value="ECO:0007669"/>
    <property type="project" value="InterPro"/>
</dbReference>
<dbReference type="Proteomes" id="UP000267469">
    <property type="component" value="Unassembled WGS sequence"/>
</dbReference>
<dbReference type="PANTHER" id="PTHR31270">
    <property type="entry name" value="GLUTAMINYL-PEPTIDE CYCLOTRANSFERASE"/>
    <property type="match status" value="1"/>
</dbReference>
<accession>A0A3N0ETV6</accession>
<dbReference type="PANTHER" id="PTHR31270:SF1">
    <property type="entry name" value="GLUTAMINYL-PEPTIDE CYCLOTRANSFERASE"/>
    <property type="match status" value="1"/>
</dbReference>
<dbReference type="OrthoDB" id="9783700at2"/>
<dbReference type="SUPFAM" id="SSF50969">
    <property type="entry name" value="YVTN repeat-like/Quinoprotein amine dehydrogenase"/>
    <property type="match status" value="1"/>
</dbReference>
<keyword evidence="3" id="KW-1185">Reference proteome</keyword>
<dbReference type="Gene3D" id="2.130.10.10">
    <property type="entry name" value="YVTN repeat-like/Quinoprotein amine dehydrogenase"/>
    <property type="match status" value="1"/>
</dbReference>
<gene>
    <name evidence="2" type="ORF">ED312_04895</name>
</gene>
<evidence type="ECO:0000313" key="3">
    <source>
        <dbReference type="Proteomes" id="UP000267469"/>
    </source>
</evidence>
<dbReference type="EMBL" id="RJTM01000027">
    <property type="protein sequence ID" value="RNL91355.1"/>
    <property type="molecule type" value="Genomic_DNA"/>
</dbReference>
<proteinExistence type="predicted"/>
<evidence type="ECO:0000256" key="1">
    <source>
        <dbReference type="SAM" id="SignalP"/>
    </source>
</evidence>
<protein>
    <submittedName>
        <fullName evidence="2">Glutaminyl-peptide cyclotransferase</fullName>
    </submittedName>
</protein>
<feature type="chain" id="PRO_5018113154" evidence="1">
    <location>
        <begin position="21"/>
        <end position="347"/>
    </location>
</feature>
<keyword evidence="1" id="KW-0732">Signal</keyword>
<dbReference type="AlphaFoldDB" id="A0A3N0ETV6"/>
<organism evidence="2 3">
    <name type="scientific">Sinomicrobium pectinilyticum</name>
    <dbReference type="NCBI Taxonomy" id="1084421"/>
    <lineage>
        <taxon>Bacteria</taxon>
        <taxon>Pseudomonadati</taxon>
        <taxon>Bacteroidota</taxon>
        <taxon>Flavobacteriia</taxon>
        <taxon>Flavobacteriales</taxon>
        <taxon>Flavobacteriaceae</taxon>
        <taxon>Sinomicrobium</taxon>
    </lineage>
</organism>
<reference evidence="2 3" key="1">
    <citation type="submission" date="2018-10" db="EMBL/GenBank/DDBJ databases">
        <title>Sinomicrobium pectinilyticum sp. nov., a pectinase-producing bacterium isolated from alkaline and saline soil, and emended description of the genus Sinomicrobium.</title>
        <authorList>
            <person name="Cheng B."/>
            <person name="Li C."/>
            <person name="Lai Q."/>
            <person name="Du M."/>
            <person name="Shao Z."/>
            <person name="Xu P."/>
            <person name="Yang C."/>
        </authorList>
    </citation>
    <scope>NUCLEOTIDE SEQUENCE [LARGE SCALE GENOMIC DNA]</scope>
    <source>
        <strain evidence="2 3">5DNS001</strain>
    </source>
</reference>
<dbReference type="InterPro" id="IPR011044">
    <property type="entry name" value="Quino_amine_DH_bsu"/>
</dbReference>
<dbReference type="Pfam" id="PF05096">
    <property type="entry name" value="Glu_cyclase_2"/>
    <property type="match status" value="1"/>
</dbReference>
<dbReference type="PROSITE" id="PS51257">
    <property type="entry name" value="PROKAR_LIPOPROTEIN"/>
    <property type="match status" value="1"/>
</dbReference>
<feature type="signal peptide" evidence="1">
    <location>
        <begin position="1"/>
        <end position="20"/>
    </location>
</feature>
<sequence length="347" mass="39736">MKMFKWLIVNILFCFFMACNGEKAPSKKFSIQLGKGLDKVQYNQKVKATIRNKKKIDIDSVTYSIDGKRMDTDGENLTFTGIDLGHRNLEATVYYEGKSDKIYKQVAVLAEKAPELYTYTILHEYPHDSNAFTQGLEFLNDTLYESTGRRGESSLRKINYRTGEILQKIGLDSMYFGEGLTIMDHKIYQLTWKANTGFVYDMEFNKIKDFPYGSSKEGWGLCNDGTQIYKSDGTEKIWILDPETLEEKDHIEIVTNTSVFSRANELEFAHGRIYANTWQKDGVMIINPGTGAIEGVIDFRGLKDKVTQNKNLDVLNGIAYHPGNDSFFVTGKNWDKIFEVKVIRKQD</sequence>
<comment type="caution">
    <text evidence="2">The sequence shown here is derived from an EMBL/GenBank/DDBJ whole genome shotgun (WGS) entry which is preliminary data.</text>
</comment>
<evidence type="ECO:0000313" key="2">
    <source>
        <dbReference type="EMBL" id="RNL91355.1"/>
    </source>
</evidence>
<name>A0A3N0ETV6_SINP1</name>
<dbReference type="InterPro" id="IPR015943">
    <property type="entry name" value="WD40/YVTN_repeat-like_dom_sf"/>
</dbReference>